<keyword evidence="2" id="KW-1185">Reference proteome</keyword>
<dbReference type="AlphaFoldDB" id="A0A177B7G5"/>
<evidence type="ECO:0000313" key="1">
    <source>
        <dbReference type="EMBL" id="OAF70196.1"/>
    </source>
</evidence>
<gene>
    <name evidence="1" type="ORF">A3Q56_02064</name>
</gene>
<proteinExistence type="predicted"/>
<sequence>MDVSCNSYDLDQESFHLATNNQNNVKVGPNTTKTLLECVV</sequence>
<accession>A0A177B7G5</accession>
<organism evidence="1 2">
    <name type="scientific">Intoshia linei</name>
    <dbReference type="NCBI Taxonomy" id="1819745"/>
    <lineage>
        <taxon>Eukaryota</taxon>
        <taxon>Metazoa</taxon>
        <taxon>Spiralia</taxon>
        <taxon>Lophotrochozoa</taxon>
        <taxon>Mesozoa</taxon>
        <taxon>Orthonectida</taxon>
        <taxon>Rhopaluridae</taxon>
        <taxon>Intoshia</taxon>
    </lineage>
</organism>
<evidence type="ECO:0000313" key="2">
    <source>
        <dbReference type="Proteomes" id="UP000078046"/>
    </source>
</evidence>
<name>A0A177B7G5_9BILA</name>
<dbReference type="EMBL" id="LWCA01000177">
    <property type="protein sequence ID" value="OAF70196.1"/>
    <property type="molecule type" value="Genomic_DNA"/>
</dbReference>
<dbReference type="Proteomes" id="UP000078046">
    <property type="component" value="Unassembled WGS sequence"/>
</dbReference>
<reference evidence="1 2" key="1">
    <citation type="submission" date="2016-04" db="EMBL/GenBank/DDBJ databases">
        <title>The genome of Intoshia linei affirms orthonectids as highly simplified spiralians.</title>
        <authorList>
            <person name="Mikhailov K.V."/>
            <person name="Slusarev G.S."/>
            <person name="Nikitin M.A."/>
            <person name="Logacheva M.D."/>
            <person name="Penin A."/>
            <person name="Aleoshin V."/>
            <person name="Panchin Y.V."/>
        </authorList>
    </citation>
    <scope>NUCLEOTIDE SEQUENCE [LARGE SCALE GENOMIC DNA]</scope>
    <source>
        <strain evidence="1">Intl2013</strain>
        <tissue evidence="1">Whole animal</tissue>
    </source>
</reference>
<protein>
    <submittedName>
        <fullName evidence="1">Uncharacterized protein</fullName>
    </submittedName>
</protein>
<comment type="caution">
    <text evidence="1">The sequence shown here is derived from an EMBL/GenBank/DDBJ whole genome shotgun (WGS) entry which is preliminary data.</text>
</comment>